<keyword evidence="4" id="KW-0410">Iron transport</keyword>
<comment type="subcellular location">
    <subcellularLocation>
        <location evidence="1 12">Cell outer membrane</location>
        <topology evidence="1 12">Multi-pass membrane protein</topology>
    </subcellularLocation>
</comment>
<dbReference type="InterPro" id="IPR012910">
    <property type="entry name" value="Plug_dom"/>
</dbReference>
<keyword evidence="3 12" id="KW-1134">Transmembrane beta strand</keyword>
<dbReference type="InterPro" id="IPR039426">
    <property type="entry name" value="TonB-dep_rcpt-like"/>
</dbReference>
<dbReference type="AlphaFoldDB" id="A0A139SIM0"/>
<evidence type="ECO:0008006" key="19">
    <source>
        <dbReference type="Google" id="ProtNLM"/>
    </source>
</evidence>
<evidence type="ECO:0000256" key="1">
    <source>
        <dbReference type="ARBA" id="ARBA00004571"/>
    </source>
</evidence>
<reference evidence="17 18" key="1">
    <citation type="submission" date="2016-02" db="EMBL/GenBank/DDBJ databases">
        <authorList>
            <person name="Wen L."/>
            <person name="He K."/>
            <person name="Yang H."/>
        </authorList>
    </citation>
    <scope>NUCLEOTIDE SEQUENCE [LARGE SCALE GENOMIC DNA]</scope>
    <source>
        <strain evidence="17 18">CV41</strain>
    </source>
</reference>
<dbReference type="Proteomes" id="UP000071392">
    <property type="component" value="Unassembled WGS sequence"/>
</dbReference>
<evidence type="ECO:0000256" key="3">
    <source>
        <dbReference type="ARBA" id="ARBA00022452"/>
    </source>
</evidence>
<evidence type="ECO:0000313" key="17">
    <source>
        <dbReference type="EMBL" id="KXU34428.1"/>
    </source>
</evidence>
<dbReference type="GO" id="GO:0015344">
    <property type="term" value="F:siderophore uptake transmembrane transporter activity"/>
    <property type="evidence" value="ECO:0007669"/>
    <property type="project" value="TreeGrafter"/>
</dbReference>
<keyword evidence="8" id="KW-0406">Ion transport</keyword>
<evidence type="ECO:0000256" key="6">
    <source>
        <dbReference type="ARBA" id="ARBA00022729"/>
    </source>
</evidence>
<evidence type="ECO:0000256" key="9">
    <source>
        <dbReference type="ARBA" id="ARBA00023077"/>
    </source>
</evidence>
<accession>A0A139SIM0</accession>
<evidence type="ECO:0000256" key="5">
    <source>
        <dbReference type="ARBA" id="ARBA00022692"/>
    </source>
</evidence>
<evidence type="ECO:0000256" key="12">
    <source>
        <dbReference type="PROSITE-ProRule" id="PRU01360"/>
    </source>
</evidence>
<dbReference type="EMBL" id="LSZP01000056">
    <property type="protein sequence ID" value="KXU34428.1"/>
    <property type="molecule type" value="Genomic_DNA"/>
</dbReference>
<dbReference type="Pfam" id="PF07715">
    <property type="entry name" value="Plug"/>
    <property type="match status" value="1"/>
</dbReference>
<proteinExistence type="inferred from homology"/>
<evidence type="ECO:0000256" key="10">
    <source>
        <dbReference type="ARBA" id="ARBA00023136"/>
    </source>
</evidence>
<dbReference type="PROSITE" id="PS52016">
    <property type="entry name" value="TONB_DEPENDENT_REC_3"/>
    <property type="match status" value="1"/>
</dbReference>
<dbReference type="STRING" id="1548208.AXK12_00520"/>
<feature type="chain" id="PRO_5007299304" description="TonB-dependent receptor" evidence="14">
    <location>
        <begin position="24"/>
        <end position="749"/>
    </location>
</feature>
<keyword evidence="9 13" id="KW-0798">TonB box</keyword>
<evidence type="ECO:0000256" key="2">
    <source>
        <dbReference type="ARBA" id="ARBA00022448"/>
    </source>
</evidence>
<dbReference type="RefSeq" id="WP_068712924.1">
    <property type="nucleotide sequence ID" value="NZ_LSZP01000056.1"/>
</dbReference>
<dbReference type="GO" id="GO:0009279">
    <property type="term" value="C:cell outer membrane"/>
    <property type="evidence" value="ECO:0007669"/>
    <property type="project" value="UniProtKB-SubCell"/>
</dbReference>
<evidence type="ECO:0000259" key="15">
    <source>
        <dbReference type="Pfam" id="PF00593"/>
    </source>
</evidence>
<protein>
    <recommendedName>
        <fullName evidence="19">TonB-dependent receptor</fullName>
    </recommendedName>
</protein>
<keyword evidence="11 12" id="KW-0998">Cell outer membrane</keyword>
<keyword evidence="10 12" id="KW-0472">Membrane</keyword>
<evidence type="ECO:0000256" key="7">
    <source>
        <dbReference type="ARBA" id="ARBA00023004"/>
    </source>
</evidence>
<keyword evidence="7" id="KW-0408">Iron</keyword>
<dbReference type="InterPro" id="IPR000531">
    <property type="entry name" value="Beta-barrel_TonB"/>
</dbReference>
<comment type="caution">
    <text evidence="17">The sequence shown here is derived from an EMBL/GenBank/DDBJ whole genome shotgun (WGS) entry which is preliminary data.</text>
</comment>
<evidence type="ECO:0000259" key="16">
    <source>
        <dbReference type="Pfam" id="PF07715"/>
    </source>
</evidence>
<gene>
    <name evidence="17" type="ORF">AXK12_00520</name>
</gene>
<name>A0A139SIM0_9BACT</name>
<dbReference type="Gene3D" id="2.170.130.10">
    <property type="entry name" value="TonB-dependent receptor, plug domain"/>
    <property type="match status" value="1"/>
</dbReference>
<dbReference type="Pfam" id="PF00593">
    <property type="entry name" value="TonB_dep_Rec_b-barrel"/>
    <property type="match status" value="1"/>
</dbReference>
<organism evidence="17 18">
    <name type="scientific">Cephaloticoccus capnophilus</name>
    <dbReference type="NCBI Taxonomy" id="1548208"/>
    <lineage>
        <taxon>Bacteria</taxon>
        <taxon>Pseudomonadati</taxon>
        <taxon>Verrucomicrobiota</taxon>
        <taxon>Opitutia</taxon>
        <taxon>Opitutales</taxon>
        <taxon>Opitutaceae</taxon>
        <taxon>Cephaloticoccus</taxon>
    </lineage>
</organism>
<dbReference type="PANTHER" id="PTHR32552">
    <property type="entry name" value="FERRICHROME IRON RECEPTOR-RELATED"/>
    <property type="match status" value="1"/>
</dbReference>
<feature type="domain" description="TonB-dependent receptor plug" evidence="16">
    <location>
        <begin position="66"/>
        <end position="162"/>
    </location>
</feature>
<comment type="similarity">
    <text evidence="12 13">Belongs to the TonB-dependent receptor family.</text>
</comment>
<keyword evidence="5 12" id="KW-0812">Transmembrane</keyword>
<evidence type="ECO:0000256" key="11">
    <source>
        <dbReference type="ARBA" id="ARBA00023237"/>
    </source>
</evidence>
<evidence type="ECO:0000256" key="4">
    <source>
        <dbReference type="ARBA" id="ARBA00022496"/>
    </source>
</evidence>
<dbReference type="SUPFAM" id="SSF56935">
    <property type="entry name" value="Porins"/>
    <property type="match status" value="1"/>
</dbReference>
<keyword evidence="6 14" id="KW-0732">Signal</keyword>
<feature type="signal peptide" evidence="14">
    <location>
        <begin position="1"/>
        <end position="23"/>
    </location>
</feature>
<dbReference type="Gene3D" id="2.40.170.20">
    <property type="entry name" value="TonB-dependent receptor, beta-barrel domain"/>
    <property type="match status" value="1"/>
</dbReference>
<evidence type="ECO:0000313" key="18">
    <source>
        <dbReference type="Proteomes" id="UP000071392"/>
    </source>
</evidence>
<evidence type="ECO:0000256" key="14">
    <source>
        <dbReference type="SAM" id="SignalP"/>
    </source>
</evidence>
<evidence type="ECO:0000256" key="8">
    <source>
        <dbReference type="ARBA" id="ARBA00023065"/>
    </source>
</evidence>
<dbReference type="InterPro" id="IPR037066">
    <property type="entry name" value="Plug_dom_sf"/>
</dbReference>
<sequence length="749" mass="84249">MKPPKLLPIALSLCTFALGSLHAQQSPEQDDEEIVRLSPFSVSERADIGRYQAAQVSSGSRIRMDLMDSTQSISVVTSEFMQDIGTARLTDATKYVAGLSALGALPLSMDIMNVRGFSDYDLTLDGFTMFSLVNQDPIIVERIEFVKGPNAILAAQGLPGGVVNNISKKPLFTNKGYLSYQVGRYDANRAEFDANYVVNDKLALRVVGAFTEADHYRQGLFHQNTTAMPMFTYRLSPTTEFTLQFQIQKSDTLSDIAAPLSVYAVGRNNIHLPQNLPRDFQIAGRNSPQHQKSHNTRFFLTSQITDKLSMRVGGNWSQSDVRSNGPTPSAPYLGQTGIVVDPIRLNDITGEWYWDGSFNDNPTYKLSGLKEWPVRMRGNFQNDFVYEHTAANWKSQTVAGYAFNYISQHFRQRNYADDGIYYDFENNYTPPPYAFDPDIDWHFNSSDRHRGNQVYIYEVINLFDDHLVLSGSLSQNRYVSNIYDNLTGVRSDNRAEATLPAAGFVYKMTPGVSVFYGYSKQEVLVPGDPGQAIPSHTRPGRQHEGGLRLRLFDGRLYATATYFDILQENLWRNNPENHRTPIPFPLLPAVNTNVTSKGVEFELAWAPNENFSLIGSYTNFKFRDDDNMRGPNVPEETAAMWASYTFTQGALSGLRVGLGASYVGERASDAEGRWTSPPAGYDPVRIQPVFWMPSYIVAEASASYRFNKNWQVQLSIHNLLDKDYIAGSALRRVFVSTPINPKLTLRYEF</sequence>
<dbReference type="InterPro" id="IPR036942">
    <property type="entry name" value="Beta-barrel_TonB_sf"/>
</dbReference>
<evidence type="ECO:0000256" key="13">
    <source>
        <dbReference type="RuleBase" id="RU003357"/>
    </source>
</evidence>
<feature type="domain" description="TonB-dependent receptor-like beta-barrel" evidence="15">
    <location>
        <begin position="248"/>
        <end position="719"/>
    </location>
</feature>
<dbReference type="PANTHER" id="PTHR32552:SF68">
    <property type="entry name" value="FERRICHROME OUTER MEMBRANE TRANSPORTER_PHAGE RECEPTOR"/>
    <property type="match status" value="1"/>
</dbReference>
<keyword evidence="2 12" id="KW-0813">Transport</keyword>
<keyword evidence="18" id="KW-1185">Reference proteome</keyword>